<dbReference type="AlphaFoldDB" id="A0A453HPL5"/>
<evidence type="ECO:0000313" key="2">
    <source>
        <dbReference type="Proteomes" id="UP000015105"/>
    </source>
</evidence>
<evidence type="ECO:0000313" key="1">
    <source>
        <dbReference type="EnsemblPlants" id="AET4Gv20263400.7"/>
    </source>
</evidence>
<reference evidence="1" key="5">
    <citation type="journal article" date="2021" name="G3 (Bethesda)">
        <title>Aegilops tauschii genome assembly Aet v5.0 features greater sequence contiguity and improved annotation.</title>
        <authorList>
            <person name="Wang L."/>
            <person name="Zhu T."/>
            <person name="Rodriguez J.C."/>
            <person name="Deal K.R."/>
            <person name="Dubcovsky J."/>
            <person name="McGuire P.E."/>
            <person name="Lux T."/>
            <person name="Spannagl M."/>
            <person name="Mayer K.F.X."/>
            <person name="Baldrich P."/>
            <person name="Meyers B.C."/>
            <person name="Huo N."/>
            <person name="Gu Y.Q."/>
            <person name="Zhou H."/>
            <person name="Devos K.M."/>
            <person name="Bennetzen J.L."/>
            <person name="Unver T."/>
            <person name="Budak H."/>
            <person name="Gulick P.J."/>
            <person name="Galiba G."/>
            <person name="Kalapos B."/>
            <person name="Nelson D.R."/>
            <person name="Li P."/>
            <person name="You F.M."/>
            <person name="Luo M.C."/>
            <person name="Dvorak J."/>
        </authorList>
    </citation>
    <scope>NUCLEOTIDE SEQUENCE [LARGE SCALE GENOMIC DNA]</scope>
    <source>
        <strain evidence="1">cv. AL8/78</strain>
    </source>
</reference>
<reference evidence="1" key="3">
    <citation type="journal article" date="2017" name="Nature">
        <title>Genome sequence of the progenitor of the wheat D genome Aegilops tauschii.</title>
        <authorList>
            <person name="Luo M.C."/>
            <person name="Gu Y.Q."/>
            <person name="Puiu D."/>
            <person name="Wang H."/>
            <person name="Twardziok S.O."/>
            <person name="Deal K.R."/>
            <person name="Huo N."/>
            <person name="Zhu T."/>
            <person name="Wang L."/>
            <person name="Wang Y."/>
            <person name="McGuire P.E."/>
            <person name="Liu S."/>
            <person name="Long H."/>
            <person name="Ramasamy R.K."/>
            <person name="Rodriguez J.C."/>
            <person name="Van S.L."/>
            <person name="Yuan L."/>
            <person name="Wang Z."/>
            <person name="Xia Z."/>
            <person name="Xiao L."/>
            <person name="Anderson O.D."/>
            <person name="Ouyang S."/>
            <person name="Liang Y."/>
            <person name="Zimin A.V."/>
            <person name="Pertea G."/>
            <person name="Qi P."/>
            <person name="Bennetzen J.L."/>
            <person name="Dai X."/>
            <person name="Dawson M.W."/>
            <person name="Muller H.G."/>
            <person name="Kugler K."/>
            <person name="Rivarola-Duarte L."/>
            <person name="Spannagl M."/>
            <person name="Mayer K.F.X."/>
            <person name="Lu F.H."/>
            <person name="Bevan M.W."/>
            <person name="Leroy P."/>
            <person name="Li P."/>
            <person name="You F.M."/>
            <person name="Sun Q."/>
            <person name="Liu Z."/>
            <person name="Lyons E."/>
            <person name="Wicker T."/>
            <person name="Salzberg S.L."/>
            <person name="Devos K.M."/>
            <person name="Dvorak J."/>
        </authorList>
    </citation>
    <scope>NUCLEOTIDE SEQUENCE [LARGE SCALE GENOMIC DNA]</scope>
    <source>
        <strain evidence="1">cv. AL8/78</strain>
    </source>
</reference>
<organism evidence="1 2">
    <name type="scientific">Aegilops tauschii subsp. strangulata</name>
    <name type="common">Goatgrass</name>
    <dbReference type="NCBI Taxonomy" id="200361"/>
    <lineage>
        <taxon>Eukaryota</taxon>
        <taxon>Viridiplantae</taxon>
        <taxon>Streptophyta</taxon>
        <taxon>Embryophyta</taxon>
        <taxon>Tracheophyta</taxon>
        <taxon>Spermatophyta</taxon>
        <taxon>Magnoliopsida</taxon>
        <taxon>Liliopsida</taxon>
        <taxon>Poales</taxon>
        <taxon>Poaceae</taxon>
        <taxon>BOP clade</taxon>
        <taxon>Pooideae</taxon>
        <taxon>Triticodae</taxon>
        <taxon>Triticeae</taxon>
        <taxon>Triticinae</taxon>
        <taxon>Aegilops</taxon>
    </lineage>
</organism>
<proteinExistence type="predicted"/>
<dbReference type="Proteomes" id="UP000015105">
    <property type="component" value="Chromosome 4D"/>
</dbReference>
<reference evidence="2" key="2">
    <citation type="journal article" date="2017" name="Nat. Plants">
        <title>The Aegilops tauschii genome reveals multiple impacts of transposons.</title>
        <authorList>
            <person name="Zhao G."/>
            <person name="Zou C."/>
            <person name="Li K."/>
            <person name="Wang K."/>
            <person name="Li T."/>
            <person name="Gao L."/>
            <person name="Zhang X."/>
            <person name="Wang H."/>
            <person name="Yang Z."/>
            <person name="Liu X."/>
            <person name="Jiang W."/>
            <person name="Mao L."/>
            <person name="Kong X."/>
            <person name="Jiao Y."/>
            <person name="Jia J."/>
        </authorList>
    </citation>
    <scope>NUCLEOTIDE SEQUENCE [LARGE SCALE GENOMIC DNA]</scope>
    <source>
        <strain evidence="2">cv. AL8/78</strain>
    </source>
</reference>
<name>A0A453HPL5_AEGTS</name>
<reference evidence="2" key="1">
    <citation type="journal article" date="2014" name="Science">
        <title>Ancient hybridizations among the ancestral genomes of bread wheat.</title>
        <authorList>
            <consortium name="International Wheat Genome Sequencing Consortium,"/>
            <person name="Marcussen T."/>
            <person name="Sandve S.R."/>
            <person name="Heier L."/>
            <person name="Spannagl M."/>
            <person name="Pfeifer M."/>
            <person name="Jakobsen K.S."/>
            <person name="Wulff B.B."/>
            <person name="Steuernagel B."/>
            <person name="Mayer K.F."/>
            <person name="Olsen O.A."/>
        </authorList>
    </citation>
    <scope>NUCLEOTIDE SEQUENCE [LARGE SCALE GENOMIC DNA]</scope>
    <source>
        <strain evidence="2">cv. AL8/78</strain>
    </source>
</reference>
<reference evidence="1" key="4">
    <citation type="submission" date="2019-03" db="UniProtKB">
        <authorList>
            <consortium name="EnsemblPlants"/>
        </authorList>
    </citation>
    <scope>IDENTIFICATION</scope>
</reference>
<dbReference type="EnsemblPlants" id="AET4Gv20263400.7">
    <property type="protein sequence ID" value="AET4Gv20263400.7"/>
    <property type="gene ID" value="AET4Gv20263400"/>
</dbReference>
<accession>A0A453HPL5</accession>
<sequence>MMAANNWRWKHLKTYQLTHALQIRNWFKIRNTTPMVRSVSDKRDAASNLYQ</sequence>
<dbReference type="Gramene" id="AET4Gv20263400.7">
    <property type="protein sequence ID" value="AET4Gv20263400.7"/>
    <property type="gene ID" value="AET4Gv20263400"/>
</dbReference>
<protein>
    <submittedName>
        <fullName evidence="1">Uncharacterized protein</fullName>
    </submittedName>
</protein>
<keyword evidence="2" id="KW-1185">Reference proteome</keyword>